<dbReference type="InterPro" id="IPR013324">
    <property type="entry name" value="RNA_pol_sigma_r3/r4-like"/>
</dbReference>
<dbReference type="AlphaFoldDB" id="A0A2M8Z2Y4"/>
<dbReference type="Proteomes" id="UP000231092">
    <property type="component" value="Unassembled WGS sequence"/>
</dbReference>
<evidence type="ECO:0000313" key="2">
    <source>
        <dbReference type="Proteomes" id="UP000231092"/>
    </source>
</evidence>
<name>A0A2M8Z2Y4_9FIRM</name>
<reference evidence="1 2" key="1">
    <citation type="submission" date="2017-11" db="EMBL/GenBank/DDBJ databases">
        <title>Understudied soil microbes with underappreciated capabilities: Untangling the Clostridium saccharolyticum group.</title>
        <authorList>
            <person name="Leschine S."/>
        </authorList>
    </citation>
    <scope>NUCLEOTIDE SEQUENCE [LARGE SCALE GENOMIC DNA]</scope>
    <source>
        <strain evidence="1 2">18A</strain>
    </source>
</reference>
<dbReference type="EMBL" id="PGET01000001">
    <property type="protein sequence ID" value="PJJ27780.1"/>
    <property type="molecule type" value="Genomic_DNA"/>
</dbReference>
<organism evidence="1 2">
    <name type="scientific">[Clostridium] celerecrescens 18A</name>
    <dbReference type="NCBI Taxonomy" id="1286362"/>
    <lineage>
        <taxon>Bacteria</taxon>
        <taxon>Bacillati</taxon>
        <taxon>Bacillota</taxon>
        <taxon>Clostridia</taxon>
        <taxon>Lachnospirales</taxon>
        <taxon>Lachnospiraceae</taxon>
        <taxon>Lacrimispora</taxon>
    </lineage>
</organism>
<proteinExistence type="predicted"/>
<evidence type="ECO:0000313" key="1">
    <source>
        <dbReference type="EMBL" id="PJJ27780.1"/>
    </source>
</evidence>
<comment type="caution">
    <text evidence="1">The sequence shown here is derived from an EMBL/GenBank/DDBJ whole genome shotgun (WGS) entry which is preliminary data.</text>
</comment>
<sequence length="123" mass="14718">MFSMMKKTVKEQLKSLVALNAAISEAGEEIQAIQKEINTYGYDEKYSSALNDLKQKTIYHRYLKVKNYINLYDKIEALEDEQEKRLLRYRYLRGWRWEAIADKMGYSLRQTFNIHKKALQNIE</sequence>
<accession>A0A2M8Z2Y4</accession>
<dbReference type="SUPFAM" id="SSF88659">
    <property type="entry name" value="Sigma3 and sigma4 domains of RNA polymerase sigma factors"/>
    <property type="match status" value="1"/>
</dbReference>
<protein>
    <submittedName>
        <fullName evidence="1">Uncharacterized protein</fullName>
    </submittedName>
</protein>
<gene>
    <name evidence="1" type="ORF">H171_1257</name>
</gene>